<keyword evidence="7" id="KW-0820">tRNA-binding</keyword>
<dbReference type="InterPro" id="IPR048583">
    <property type="entry name" value="RNase_E_G_thioredoxin-like"/>
</dbReference>
<keyword evidence="24" id="KW-1185">Reference proteome</keyword>
<dbReference type="PROSITE" id="PS50126">
    <property type="entry name" value="S1"/>
    <property type="match status" value="1"/>
</dbReference>
<evidence type="ECO:0000256" key="8">
    <source>
        <dbReference type="ARBA" id="ARBA00022694"/>
    </source>
</evidence>
<dbReference type="InterPro" id="IPR019307">
    <property type="entry name" value="RNA-bd_AU-1/RNase_E/G"/>
</dbReference>
<dbReference type="PANTHER" id="PTHR30001">
    <property type="entry name" value="RIBONUCLEASE"/>
    <property type="match status" value="1"/>
</dbReference>
<keyword evidence="9" id="KW-0540">Nuclease</keyword>
<protein>
    <recommendedName>
        <fullName evidence="4">Ribonuclease G</fullName>
    </recommendedName>
</protein>
<dbReference type="InterPro" id="IPR012340">
    <property type="entry name" value="NA-bd_OB-fold"/>
</dbReference>
<dbReference type="GO" id="GO:0004540">
    <property type="term" value="F:RNA nuclease activity"/>
    <property type="evidence" value="ECO:0007669"/>
    <property type="project" value="InterPro"/>
</dbReference>
<dbReference type="Proteomes" id="UP000588083">
    <property type="component" value="Unassembled WGS sequence"/>
</dbReference>
<dbReference type="EMBL" id="BLSD01000024">
    <property type="protein sequence ID" value="GFP38966.1"/>
    <property type="molecule type" value="Genomic_DNA"/>
</dbReference>
<proteinExistence type="inferred from homology"/>
<dbReference type="GO" id="GO:0016787">
    <property type="term" value="F:hydrolase activity"/>
    <property type="evidence" value="ECO:0007669"/>
    <property type="project" value="UniProtKB-KW"/>
</dbReference>
<keyword evidence="6" id="KW-0698">rRNA processing</keyword>
<keyword evidence="13" id="KW-0378">Hydrolase</keyword>
<dbReference type="PROSITE" id="PS50084">
    <property type="entry name" value="KH_TYPE_1"/>
    <property type="match status" value="1"/>
</dbReference>
<evidence type="ECO:0000256" key="14">
    <source>
        <dbReference type="ARBA" id="ARBA00022842"/>
    </source>
</evidence>
<evidence type="ECO:0000256" key="10">
    <source>
        <dbReference type="ARBA" id="ARBA00022723"/>
    </source>
</evidence>
<evidence type="ECO:0000313" key="20">
    <source>
        <dbReference type="EMBL" id="GFP29312.1"/>
    </source>
</evidence>
<dbReference type="Gene3D" id="2.40.50.140">
    <property type="entry name" value="Nucleic acid-binding proteins"/>
    <property type="match status" value="2"/>
</dbReference>
<evidence type="ECO:0000256" key="16">
    <source>
        <dbReference type="PROSITE-ProRule" id="PRU00117"/>
    </source>
</evidence>
<keyword evidence="15 16" id="KW-0694">RNA-binding</keyword>
<feature type="domain" description="TRAM" evidence="18">
    <location>
        <begin position="502"/>
        <end position="564"/>
    </location>
</feature>
<dbReference type="Proteomes" id="UP000569018">
    <property type="component" value="Unassembled WGS sequence"/>
</dbReference>
<evidence type="ECO:0000313" key="19">
    <source>
        <dbReference type="EMBL" id="GFP22816.1"/>
    </source>
</evidence>
<keyword evidence="5" id="KW-0963">Cytoplasm</keyword>
<keyword evidence="10" id="KW-0479">Metal-binding</keyword>
<evidence type="ECO:0000256" key="1">
    <source>
        <dbReference type="ARBA" id="ARBA00001946"/>
    </source>
</evidence>
<dbReference type="InterPro" id="IPR003029">
    <property type="entry name" value="S1_domain"/>
</dbReference>
<evidence type="ECO:0000256" key="2">
    <source>
        <dbReference type="ARBA" id="ARBA00004496"/>
    </source>
</evidence>
<evidence type="ECO:0000256" key="9">
    <source>
        <dbReference type="ARBA" id="ARBA00022722"/>
    </source>
</evidence>
<reference evidence="22 23" key="1">
    <citation type="journal article" date="2020" name="Front. Microbiol.">
        <title>Single-cell genomics of novel Actinobacteria with the Wood-Ljungdahl pathway discovered in a serpentinizing system.</title>
        <authorList>
            <person name="Merino N."/>
            <person name="Kawai M."/>
            <person name="Boyd E.S."/>
            <person name="Colman D.R."/>
            <person name="McGlynn S.E."/>
            <person name="Nealson K.H."/>
            <person name="Kurokawa K."/>
            <person name="Hongoh Y."/>
        </authorList>
    </citation>
    <scope>NUCLEOTIDE SEQUENCE [LARGE SCALE GENOMIC DNA]</scope>
    <source>
        <strain evidence="19 23">S09_30</strain>
        <strain evidence="20 24">S34</strain>
        <strain evidence="21 22">S47</strain>
    </source>
</reference>
<keyword evidence="11" id="KW-0699">rRNA-binding</keyword>
<dbReference type="SMART" id="SM00316">
    <property type="entry name" value="S1"/>
    <property type="match status" value="1"/>
</dbReference>
<dbReference type="InterPro" id="IPR036612">
    <property type="entry name" value="KH_dom_type_1_sf"/>
</dbReference>
<dbReference type="GO" id="GO:0006364">
    <property type="term" value="P:rRNA processing"/>
    <property type="evidence" value="ECO:0007669"/>
    <property type="project" value="UniProtKB-KW"/>
</dbReference>
<dbReference type="InterPro" id="IPR004659">
    <property type="entry name" value="RNase_E/G"/>
</dbReference>
<evidence type="ECO:0000256" key="7">
    <source>
        <dbReference type="ARBA" id="ARBA00022555"/>
    </source>
</evidence>
<dbReference type="AlphaFoldDB" id="A0A6V8P9G8"/>
<evidence type="ECO:0000313" key="24">
    <source>
        <dbReference type="Proteomes" id="UP000588083"/>
    </source>
</evidence>
<dbReference type="GO" id="GO:0008033">
    <property type="term" value="P:tRNA processing"/>
    <property type="evidence" value="ECO:0007669"/>
    <property type="project" value="UniProtKB-KW"/>
</dbReference>
<feature type="domain" description="S1 motif" evidence="17">
    <location>
        <begin position="44"/>
        <end position="124"/>
    </location>
</feature>
<dbReference type="GO" id="GO:0019843">
    <property type="term" value="F:rRNA binding"/>
    <property type="evidence" value="ECO:0007669"/>
    <property type="project" value="UniProtKB-KW"/>
</dbReference>
<dbReference type="PANTHER" id="PTHR30001:SF0">
    <property type="entry name" value="RIBONUCLEASE G"/>
    <property type="match status" value="1"/>
</dbReference>
<comment type="cofactor">
    <cofactor evidence="1">
        <name>Mg(2+)</name>
        <dbReference type="ChEBI" id="CHEBI:18420"/>
    </cofactor>
</comment>
<evidence type="ECO:0000313" key="22">
    <source>
        <dbReference type="Proteomes" id="UP000569018"/>
    </source>
</evidence>
<evidence type="ECO:0000313" key="23">
    <source>
        <dbReference type="Proteomes" id="UP000585609"/>
    </source>
</evidence>
<evidence type="ECO:0000256" key="4">
    <source>
        <dbReference type="ARBA" id="ARBA00017719"/>
    </source>
</evidence>
<comment type="caution">
    <text evidence="20">The sequence shown here is derived from an EMBL/GenBank/DDBJ whole genome shotgun (WGS) entry which is preliminary data.</text>
</comment>
<sequence>MNRRIMSKKMIISADEHEVRIAVLEGDSVVELYFGRRGKQSLVGNIYSGRVQNVLPGLNAAFIDIGEEKNAFLYMDEVFVPPELMDDSGPVPQQIHKVLKPGQSVIVQVIKDPIKSKGPRLTTFISIPGRFLVLMPYSSGIGVSRKLDNKERERLREIAHKIRPREGGIIVRTAAKGVDDSTLKRDLKYLTGLWSKIKRKIGKVRGPEKIFQELDLLSRVLRDTYSDDFETIITDSKDIKNKAVNFLRKVDPVAIRKVGIYREEDPLFEKYNVDQAIELALKRRVDLQSGGYLIIDHTEALTAIDVNTGRFVGRRNLEDTILRTNLEAAEEIVRQIRLRDIGGMIIIDFIDMERPENRDKVMVTFTENLKKDQTKTQVVELSRLGLIEMTRKNVSEGIVGTLCKKCPFCGGLGHVLSEETMRLRVEREIKKIARSRPHEAFLFRMNSAVAAMVIGQGGSNLRRLERDTGRTIIIRGDDSAPIETFLLMAEGDREEIEKAAVPVQVGQILDLEVEEPHLNNPRDAISKLEGYIIQIMDGRKYLRKRIKVKIVEVTRTCAYAEVLNDD</sequence>
<dbReference type="InterPro" id="IPR002792">
    <property type="entry name" value="TRAM_dom"/>
</dbReference>
<evidence type="ECO:0000256" key="15">
    <source>
        <dbReference type="ARBA" id="ARBA00022884"/>
    </source>
</evidence>
<organism evidence="20 24">
    <name type="scientific">Candidatus Hakubella thermalkaliphila</name>
    <dbReference type="NCBI Taxonomy" id="2754717"/>
    <lineage>
        <taxon>Bacteria</taxon>
        <taxon>Bacillati</taxon>
        <taxon>Actinomycetota</taxon>
        <taxon>Actinomycetota incertae sedis</taxon>
        <taxon>Candidatus Hakubellales</taxon>
        <taxon>Candidatus Hakubellaceae</taxon>
        <taxon>Candidatus Hakubella</taxon>
    </lineage>
</organism>
<evidence type="ECO:0000256" key="13">
    <source>
        <dbReference type="ARBA" id="ARBA00022801"/>
    </source>
</evidence>
<dbReference type="SUPFAM" id="SSF50249">
    <property type="entry name" value="Nucleic acid-binding proteins"/>
    <property type="match status" value="1"/>
</dbReference>
<dbReference type="GO" id="GO:0005737">
    <property type="term" value="C:cytoplasm"/>
    <property type="evidence" value="ECO:0007669"/>
    <property type="project" value="UniProtKB-SubCell"/>
</dbReference>
<dbReference type="GO" id="GO:0004519">
    <property type="term" value="F:endonuclease activity"/>
    <property type="evidence" value="ECO:0007669"/>
    <property type="project" value="UniProtKB-KW"/>
</dbReference>
<dbReference type="EMBL" id="BLRW01000020">
    <property type="protein sequence ID" value="GFP22816.1"/>
    <property type="molecule type" value="Genomic_DNA"/>
</dbReference>
<evidence type="ECO:0000256" key="3">
    <source>
        <dbReference type="ARBA" id="ARBA00005663"/>
    </source>
</evidence>
<dbReference type="CDD" id="cd04453">
    <property type="entry name" value="S1_RNase_E"/>
    <property type="match status" value="1"/>
</dbReference>
<dbReference type="PROSITE" id="PS50926">
    <property type="entry name" value="TRAM"/>
    <property type="match status" value="1"/>
</dbReference>
<evidence type="ECO:0000313" key="21">
    <source>
        <dbReference type="EMBL" id="GFP38966.1"/>
    </source>
</evidence>
<dbReference type="Gene3D" id="3.30.1370.10">
    <property type="entry name" value="K Homology domain, type 1"/>
    <property type="match status" value="1"/>
</dbReference>
<accession>A0A6V8P9G8</accession>
<keyword evidence="8" id="KW-0819">tRNA processing</keyword>
<dbReference type="Proteomes" id="UP000585609">
    <property type="component" value="Unassembled WGS sequence"/>
</dbReference>
<keyword evidence="14" id="KW-0460">Magnesium</keyword>
<dbReference type="NCBIfam" id="TIGR00757">
    <property type="entry name" value="RNaseEG"/>
    <property type="match status" value="1"/>
</dbReference>
<evidence type="ECO:0000256" key="12">
    <source>
        <dbReference type="ARBA" id="ARBA00022759"/>
    </source>
</evidence>
<dbReference type="GO" id="GO:0046872">
    <property type="term" value="F:metal ion binding"/>
    <property type="evidence" value="ECO:0007669"/>
    <property type="project" value="UniProtKB-KW"/>
</dbReference>
<evidence type="ECO:0000256" key="11">
    <source>
        <dbReference type="ARBA" id="ARBA00022730"/>
    </source>
</evidence>
<evidence type="ECO:0000256" key="5">
    <source>
        <dbReference type="ARBA" id="ARBA00022490"/>
    </source>
</evidence>
<name>A0A6V8P9G8_9ACTN</name>
<dbReference type="SUPFAM" id="SSF54791">
    <property type="entry name" value="Eukaryotic type KH-domain (KH-domain type I)"/>
    <property type="match status" value="1"/>
</dbReference>
<gene>
    <name evidence="19" type="ORF">HKBW3S09_00283</name>
    <name evidence="20" type="ORF">HKBW3S34_00232</name>
    <name evidence="21" type="ORF">HKBW3S47_00666</name>
</gene>
<comment type="subcellular location">
    <subcellularLocation>
        <location evidence="2">Cytoplasm</location>
    </subcellularLocation>
</comment>
<evidence type="ECO:0000259" key="18">
    <source>
        <dbReference type="PROSITE" id="PS50926"/>
    </source>
</evidence>
<keyword evidence="12" id="KW-0255">Endonuclease</keyword>
<dbReference type="GO" id="GO:0000049">
    <property type="term" value="F:tRNA binding"/>
    <property type="evidence" value="ECO:0007669"/>
    <property type="project" value="UniProtKB-KW"/>
</dbReference>
<dbReference type="Pfam" id="PF10150">
    <property type="entry name" value="RNase_E_G"/>
    <property type="match status" value="1"/>
</dbReference>
<dbReference type="EMBL" id="BLRZ01000006">
    <property type="protein sequence ID" value="GFP29312.1"/>
    <property type="molecule type" value="Genomic_DNA"/>
</dbReference>
<dbReference type="Pfam" id="PF20833">
    <property type="entry name" value="RNase_E_G_Thio"/>
    <property type="match status" value="1"/>
</dbReference>
<comment type="similarity">
    <text evidence="3">Belongs to the RNase E/G family. RNase G subfamily.</text>
</comment>
<evidence type="ECO:0000259" key="17">
    <source>
        <dbReference type="PROSITE" id="PS50126"/>
    </source>
</evidence>
<evidence type="ECO:0000256" key="6">
    <source>
        <dbReference type="ARBA" id="ARBA00022552"/>
    </source>
</evidence>